<dbReference type="PANTHER" id="PTHR23235">
    <property type="entry name" value="KRUEPPEL-LIKE TRANSCRIPTION FACTOR"/>
    <property type="match status" value="1"/>
</dbReference>
<protein>
    <submittedName>
        <fullName evidence="7">Zinc finger protein 468-like</fullName>
    </submittedName>
</protein>
<keyword evidence="2 4" id="KW-0863">Zinc-finger</keyword>
<evidence type="ECO:0000256" key="4">
    <source>
        <dbReference type="PROSITE-ProRule" id="PRU00042"/>
    </source>
</evidence>
<dbReference type="InterPro" id="IPR036236">
    <property type="entry name" value="Znf_C2H2_sf"/>
</dbReference>
<gene>
    <name evidence="7" type="primary">LOC114326978</name>
</gene>
<evidence type="ECO:0000256" key="3">
    <source>
        <dbReference type="ARBA" id="ARBA00022833"/>
    </source>
</evidence>
<evidence type="ECO:0000256" key="1">
    <source>
        <dbReference type="ARBA" id="ARBA00022723"/>
    </source>
</evidence>
<feature type="compositionally biased region" description="Basic residues" evidence="5">
    <location>
        <begin position="148"/>
        <end position="161"/>
    </location>
</feature>
<dbReference type="GO" id="GO:0008270">
    <property type="term" value="F:zinc ion binding"/>
    <property type="evidence" value="ECO:0007669"/>
    <property type="project" value="UniProtKB-KW"/>
</dbReference>
<keyword evidence="1" id="KW-0479">Metal-binding</keyword>
<proteinExistence type="predicted"/>
<dbReference type="AlphaFoldDB" id="A0A6P7F698"/>
<dbReference type="PROSITE" id="PS00028">
    <property type="entry name" value="ZINC_FINGER_C2H2_1"/>
    <property type="match status" value="3"/>
</dbReference>
<dbReference type="InParanoid" id="A0A6P7F698"/>
<dbReference type="SMART" id="SM00355">
    <property type="entry name" value="ZnF_C2H2"/>
    <property type="match status" value="4"/>
</dbReference>
<feature type="domain" description="C2H2-type" evidence="6">
    <location>
        <begin position="203"/>
        <end position="230"/>
    </location>
</feature>
<evidence type="ECO:0000256" key="2">
    <source>
        <dbReference type="ARBA" id="ARBA00022771"/>
    </source>
</evidence>
<feature type="region of interest" description="Disordered" evidence="5">
    <location>
        <begin position="142"/>
        <end position="167"/>
    </location>
</feature>
<evidence type="ECO:0000313" key="7">
    <source>
        <dbReference type="RefSeq" id="XP_028131269.1"/>
    </source>
</evidence>
<dbReference type="InterPro" id="IPR013087">
    <property type="entry name" value="Znf_C2H2_type"/>
</dbReference>
<name>A0A6P7F698_DIAVI</name>
<dbReference type="OrthoDB" id="8300205at2759"/>
<feature type="domain" description="C2H2-type" evidence="6">
    <location>
        <begin position="231"/>
        <end position="258"/>
    </location>
</feature>
<dbReference type="PROSITE" id="PS50157">
    <property type="entry name" value="ZINC_FINGER_C2H2_2"/>
    <property type="match status" value="4"/>
</dbReference>
<accession>A0A6P7F698</accession>
<organism evidence="7">
    <name type="scientific">Diabrotica virgifera virgifera</name>
    <name type="common">western corn rootworm</name>
    <dbReference type="NCBI Taxonomy" id="50390"/>
    <lineage>
        <taxon>Eukaryota</taxon>
        <taxon>Metazoa</taxon>
        <taxon>Ecdysozoa</taxon>
        <taxon>Arthropoda</taxon>
        <taxon>Hexapoda</taxon>
        <taxon>Insecta</taxon>
        <taxon>Pterygota</taxon>
        <taxon>Neoptera</taxon>
        <taxon>Endopterygota</taxon>
        <taxon>Coleoptera</taxon>
        <taxon>Polyphaga</taxon>
        <taxon>Cucujiformia</taxon>
        <taxon>Chrysomeloidea</taxon>
        <taxon>Chrysomelidae</taxon>
        <taxon>Galerucinae</taxon>
        <taxon>Diabroticina</taxon>
        <taxon>Diabroticites</taxon>
        <taxon>Diabrotica</taxon>
    </lineage>
</organism>
<reference evidence="7" key="1">
    <citation type="submission" date="2025-08" db="UniProtKB">
        <authorList>
            <consortium name="RefSeq"/>
        </authorList>
    </citation>
    <scope>IDENTIFICATION</scope>
    <source>
        <tissue evidence="7">Whole insect</tissue>
    </source>
</reference>
<dbReference type="GO" id="GO:0006355">
    <property type="term" value="P:regulation of DNA-templated transcription"/>
    <property type="evidence" value="ECO:0007669"/>
    <property type="project" value="UniProtKB-ARBA"/>
</dbReference>
<dbReference type="Gene3D" id="3.30.160.60">
    <property type="entry name" value="Classic Zinc Finger"/>
    <property type="match status" value="4"/>
</dbReference>
<dbReference type="FunFam" id="3.30.160.60:FF:002343">
    <property type="entry name" value="Zinc finger protein 33A"/>
    <property type="match status" value="2"/>
</dbReference>
<evidence type="ECO:0000259" key="6">
    <source>
        <dbReference type="PROSITE" id="PS50157"/>
    </source>
</evidence>
<dbReference type="Pfam" id="PF00096">
    <property type="entry name" value="zf-C2H2"/>
    <property type="match status" value="2"/>
</dbReference>
<feature type="domain" description="C2H2-type" evidence="6">
    <location>
        <begin position="259"/>
        <end position="286"/>
    </location>
</feature>
<keyword evidence="3" id="KW-0862">Zinc</keyword>
<sequence length="301" mass="34974">MEVKQEFNEETCKIETEDNDLDDALLDGFKCEIKEESNIQSTPGTYDYLEEIPTNTEIHQDPNKLNPLEENQTSEKGDFKCEIKEESNSQSTHGTFDYLDLEIPTNTEIHQDRNKLNPFGENQQTEKGFTQEENKMKMKETFCEHSSRKQHYTKRRAKGKTGNKNIKVQTGQGPYKCEICLEQFSKPHQLKQHLITHSGEKLHKCEISFTKFSGANDLKRHLRVHTGEKPHKCEICLQQFSQVDCLKRHLRLHTGEKFYKCDICFKQFSQAGTLKTHLRVHTGKKPQFTSEVTITKIDFSA</sequence>
<dbReference type="RefSeq" id="XP_028131269.1">
    <property type="nucleotide sequence ID" value="XM_028275468.1"/>
</dbReference>
<dbReference type="PANTHER" id="PTHR23235:SF169">
    <property type="entry name" value="ZINC FINGER PROTEIN 723-LIKE"/>
    <property type="match status" value="1"/>
</dbReference>
<dbReference type="SUPFAM" id="SSF57667">
    <property type="entry name" value="beta-beta-alpha zinc fingers"/>
    <property type="match status" value="2"/>
</dbReference>
<feature type="domain" description="C2H2-type" evidence="6">
    <location>
        <begin position="175"/>
        <end position="202"/>
    </location>
</feature>
<evidence type="ECO:0000256" key="5">
    <source>
        <dbReference type="SAM" id="MobiDB-lite"/>
    </source>
</evidence>